<dbReference type="EMBL" id="JAVHNR010000007">
    <property type="protein sequence ID" value="KAK6337129.1"/>
    <property type="molecule type" value="Genomic_DNA"/>
</dbReference>
<evidence type="ECO:0000313" key="2">
    <source>
        <dbReference type="EMBL" id="KAK6337129.1"/>
    </source>
</evidence>
<proteinExistence type="predicted"/>
<dbReference type="PANTHER" id="PTHR42815:SF2">
    <property type="entry name" value="FAD-BINDING, PUTATIVE (AFU_ORTHOLOGUE AFUA_6G07600)-RELATED"/>
    <property type="match status" value="1"/>
</dbReference>
<dbReference type="Gene3D" id="2.30.110.10">
    <property type="entry name" value="Electron Transport, Fmn-binding Protein, Chain A"/>
    <property type="match status" value="1"/>
</dbReference>
<dbReference type="GO" id="GO:0016491">
    <property type="term" value="F:oxidoreductase activity"/>
    <property type="evidence" value="ECO:0007669"/>
    <property type="project" value="InterPro"/>
</dbReference>
<feature type="domain" description="FAD-binding FR-type" evidence="1">
    <location>
        <begin position="361"/>
        <end position="486"/>
    </location>
</feature>
<organism evidence="2 3">
    <name type="scientific">Orbilia javanica</name>
    <dbReference type="NCBI Taxonomy" id="47235"/>
    <lineage>
        <taxon>Eukaryota</taxon>
        <taxon>Fungi</taxon>
        <taxon>Dikarya</taxon>
        <taxon>Ascomycota</taxon>
        <taxon>Pezizomycotina</taxon>
        <taxon>Orbiliomycetes</taxon>
        <taxon>Orbiliales</taxon>
        <taxon>Orbiliaceae</taxon>
        <taxon>Orbilia</taxon>
    </lineage>
</organism>
<dbReference type="InterPro" id="IPR012349">
    <property type="entry name" value="Split_barrel_FMN-bd"/>
</dbReference>
<dbReference type="InterPro" id="IPR039261">
    <property type="entry name" value="FNR_nucleotide-bd"/>
</dbReference>
<name>A0AAN8MKW1_9PEZI</name>
<dbReference type="SUPFAM" id="SSF63380">
    <property type="entry name" value="Riboflavin synthase domain-like"/>
    <property type="match status" value="1"/>
</dbReference>
<gene>
    <name evidence="2" type="ORF">TWF718_009913</name>
</gene>
<evidence type="ECO:0000259" key="1">
    <source>
        <dbReference type="PROSITE" id="PS51384"/>
    </source>
</evidence>
<dbReference type="Gene3D" id="2.40.30.10">
    <property type="entry name" value="Translation factors"/>
    <property type="match status" value="1"/>
</dbReference>
<evidence type="ECO:0000313" key="3">
    <source>
        <dbReference type="Proteomes" id="UP001313282"/>
    </source>
</evidence>
<dbReference type="InterPro" id="IPR017938">
    <property type="entry name" value="Riboflavin_synthase-like_b-brl"/>
</dbReference>
<protein>
    <recommendedName>
        <fullName evidence="1">FAD-binding FR-type domain-containing protein</fullName>
    </recommendedName>
</protein>
<accession>A0AAN8MKW1</accession>
<dbReference type="Proteomes" id="UP001313282">
    <property type="component" value="Unassembled WGS sequence"/>
</dbReference>
<dbReference type="PANTHER" id="PTHR42815">
    <property type="entry name" value="FAD-BINDING, PUTATIVE (AFU_ORTHOLOGUE AFUA_6G07600)-RELATED"/>
    <property type="match status" value="1"/>
</dbReference>
<comment type="caution">
    <text evidence="2">The sequence shown here is derived from an EMBL/GenBank/DDBJ whole genome shotgun (WGS) entry which is preliminary data.</text>
</comment>
<dbReference type="InterPro" id="IPR017927">
    <property type="entry name" value="FAD-bd_FR_type"/>
</dbReference>
<reference evidence="2 3" key="1">
    <citation type="submission" date="2019-10" db="EMBL/GenBank/DDBJ databases">
        <authorList>
            <person name="Palmer J.M."/>
        </authorList>
    </citation>
    <scope>NUCLEOTIDE SEQUENCE [LARGE SCALE GENOMIC DNA]</scope>
    <source>
        <strain evidence="2 3">TWF718</strain>
    </source>
</reference>
<dbReference type="PROSITE" id="PS51384">
    <property type="entry name" value="FAD_FR"/>
    <property type="match status" value="1"/>
</dbReference>
<dbReference type="SUPFAM" id="SSF52343">
    <property type="entry name" value="Ferredoxin reductase-like, C-terminal NADP-linked domain"/>
    <property type="match status" value="1"/>
</dbReference>
<sequence length="618" mass="68423">MDAVFSDSASWHPGERNIQRLLHVPYQENPTRYYLPPGVSHFLSICPLIAVGTTSPSGQPWASLLTGIPGFARNFGPGIIGLQTAVAAGDPIYETLDEGAWSESMNDGESRGEGMIAGLAVNLERRQRVKFYGKSKRGMRRLEKGKGLATIMMEVEQTLGNCPKYMNARHLDLVQVQDQPTNVTANYEVSTTLPQDALDLISQSDMFFVASRNGFTDMDVNHRGGPPGFVRVLPPVSGSSNDQEPTTLVWPEYSGNRLYQTLGNLQVTPLAGLTFVDYYTGDTLYLTGTTETLIGDDAERVMHKSKLAVKFTVTGARYAKGSLGLRVANPDAVRWSPYNPSVRYLAAELQGQKAIVGLNSQPGLKATLIKKEKLSASIARFTFQLDGNRDKKELWRAGQYVMLGFEEELSAGYRHMDDSDPQGLNDDYIRSFTVSSYPGQFTGRDEGKFELIIRRVGTVTRYLFQQNPGAALEVPVQGFGGEFFVEKCEGGKVGIVAAGVGITPFLAQWKGISQSGVDVRLFWTVKEDDLKVVKDILGRSGMEGMGKALRLFVTGRKEGSHTIEVDASEIVERRIKREDIVEEGDDSRKWYICTGDAMRKEVAEWLHGRDVSWEEFTY</sequence>
<dbReference type="AlphaFoldDB" id="A0AAN8MKW1"/>
<dbReference type="Gene3D" id="3.40.50.80">
    <property type="entry name" value="Nucleotide-binding domain of ferredoxin-NADP reductase (FNR) module"/>
    <property type="match status" value="1"/>
</dbReference>
<keyword evidence="3" id="KW-1185">Reference proteome</keyword>